<evidence type="ECO:0000313" key="2">
    <source>
        <dbReference type="Proteomes" id="UP000473325"/>
    </source>
</evidence>
<dbReference type="RefSeq" id="WP_160879510.1">
    <property type="nucleotide sequence ID" value="NZ_WUEK01000013.1"/>
</dbReference>
<proteinExistence type="predicted"/>
<name>A0A6L7F2T5_9ACTN</name>
<dbReference type="AlphaFoldDB" id="A0A6L7F2T5"/>
<gene>
    <name evidence="1" type="ORF">GRQ65_18715</name>
</gene>
<dbReference type="EMBL" id="WUEK01000013">
    <property type="protein sequence ID" value="MXG91582.1"/>
    <property type="molecule type" value="Genomic_DNA"/>
</dbReference>
<organism evidence="1 2">
    <name type="scientific">Nocardioides flavescens</name>
    <dbReference type="NCBI Taxonomy" id="2691959"/>
    <lineage>
        <taxon>Bacteria</taxon>
        <taxon>Bacillati</taxon>
        <taxon>Actinomycetota</taxon>
        <taxon>Actinomycetes</taxon>
        <taxon>Propionibacteriales</taxon>
        <taxon>Nocardioidaceae</taxon>
        <taxon>Nocardioides</taxon>
    </lineage>
</organism>
<accession>A0A6L7F2T5</accession>
<reference evidence="1 2" key="1">
    <citation type="submission" date="2019-12" db="EMBL/GenBank/DDBJ databases">
        <authorList>
            <person name="Kun Z."/>
        </authorList>
    </citation>
    <scope>NUCLEOTIDE SEQUENCE [LARGE SCALE GENOMIC DNA]</scope>
    <source>
        <strain evidence="1 2">YIM 123512</strain>
    </source>
</reference>
<dbReference type="Proteomes" id="UP000473325">
    <property type="component" value="Unassembled WGS sequence"/>
</dbReference>
<sequence>MAVTVNHPQLGSASTETRHELGTSVIVEDGHLQVRSSENGLEHAIVAIYAPGQWASAIVDLPAAPPA</sequence>
<keyword evidence="2" id="KW-1185">Reference proteome</keyword>
<comment type="caution">
    <text evidence="1">The sequence shown here is derived from an EMBL/GenBank/DDBJ whole genome shotgun (WGS) entry which is preliminary data.</text>
</comment>
<protein>
    <submittedName>
        <fullName evidence="1">Uncharacterized protein</fullName>
    </submittedName>
</protein>
<evidence type="ECO:0000313" key="1">
    <source>
        <dbReference type="EMBL" id="MXG91582.1"/>
    </source>
</evidence>